<comment type="pathway">
    <text evidence="7">Polyol metabolism; glycerol degradation via glycerol kinase pathway; sn-glycerol 3-phosphate from glycerol: step 1/1.</text>
</comment>
<dbReference type="PIRSF" id="PIRSF000538">
    <property type="entry name" value="GlpK"/>
    <property type="match status" value="1"/>
</dbReference>
<feature type="binding site" evidence="7">
    <location>
        <position position="12"/>
    </location>
    <ligand>
        <name>sn-glycerol 3-phosphate</name>
        <dbReference type="ChEBI" id="CHEBI:57597"/>
    </ligand>
</feature>
<comment type="similarity">
    <text evidence="1 7 8">Belongs to the FGGY kinase family.</text>
</comment>
<name>A0ABW2L526_9BACT</name>
<keyword evidence="4 7" id="KW-0418">Kinase</keyword>
<dbReference type="HAMAP" id="MF_00186">
    <property type="entry name" value="Glycerol_kin"/>
    <property type="match status" value="1"/>
</dbReference>
<feature type="binding site" evidence="7">
    <location>
        <position position="244"/>
    </location>
    <ligand>
        <name>glycerol</name>
        <dbReference type="ChEBI" id="CHEBI:17754"/>
    </ligand>
</feature>
<keyword evidence="2 7" id="KW-0808">Transferase</keyword>
<accession>A0ABW2L526</accession>
<gene>
    <name evidence="7 11" type="primary">glpK</name>
    <name evidence="11" type="ORF">ACFQY0_03625</name>
</gene>
<feature type="binding site" evidence="7">
    <location>
        <position position="409"/>
    </location>
    <ligand>
        <name>ADP</name>
        <dbReference type="ChEBI" id="CHEBI:456216"/>
    </ligand>
</feature>
<dbReference type="InterPro" id="IPR000577">
    <property type="entry name" value="Carb_kinase_FGGY"/>
</dbReference>
<reference evidence="12" key="1">
    <citation type="journal article" date="2019" name="Int. J. Syst. Evol. Microbiol.">
        <title>The Global Catalogue of Microorganisms (GCM) 10K type strain sequencing project: providing services to taxonomists for standard genome sequencing and annotation.</title>
        <authorList>
            <consortium name="The Broad Institute Genomics Platform"/>
            <consortium name="The Broad Institute Genome Sequencing Center for Infectious Disease"/>
            <person name="Wu L."/>
            <person name="Ma J."/>
        </authorList>
    </citation>
    <scope>NUCLEOTIDE SEQUENCE [LARGE SCALE GENOMIC DNA]</scope>
    <source>
        <strain evidence="12">CGMCC 4.1467</strain>
    </source>
</reference>
<keyword evidence="5 7" id="KW-0319">Glycerol metabolism</keyword>
<feature type="binding site" evidence="7">
    <location>
        <position position="12"/>
    </location>
    <ligand>
        <name>ATP</name>
        <dbReference type="ChEBI" id="CHEBI:30616"/>
    </ligand>
</feature>
<feature type="binding site" evidence="7">
    <location>
        <position position="82"/>
    </location>
    <ligand>
        <name>sn-glycerol 3-phosphate</name>
        <dbReference type="ChEBI" id="CHEBI:57597"/>
    </ligand>
</feature>
<evidence type="ECO:0000256" key="5">
    <source>
        <dbReference type="ARBA" id="ARBA00022798"/>
    </source>
</evidence>
<dbReference type="Pfam" id="PF02782">
    <property type="entry name" value="FGGY_C"/>
    <property type="match status" value="1"/>
</dbReference>
<feature type="binding site" evidence="7">
    <location>
        <position position="134"/>
    </location>
    <ligand>
        <name>sn-glycerol 3-phosphate</name>
        <dbReference type="ChEBI" id="CHEBI:57597"/>
    </ligand>
</feature>
<dbReference type="NCBIfam" id="NF000756">
    <property type="entry name" value="PRK00047.1"/>
    <property type="match status" value="1"/>
</dbReference>
<evidence type="ECO:0000256" key="2">
    <source>
        <dbReference type="ARBA" id="ARBA00022679"/>
    </source>
</evidence>
<keyword evidence="3 7" id="KW-0547">Nucleotide-binding</keyword>
<feature type="binding site" evidence="7">
    <location>
        <position position="13"/>
    </location>
    <ligand>
        <name>ATP</name>
        <dbReference type="ChEBI" id="CHEBI:30616"/>
    </ligand>
</feature>
<dbReference type="InterPro" id="IPR018484">
    <property type="entry name" value="FGGY_N"/>
</dbReference>
<evidence type="ECO:0000256" key="4">
    <source>
        <dbReference type="ARBA" id="ARBA00022777"/>
    </source>
</evidence>
<evidence type="ECO:0000256" key="1">
    <source>
        <dbReference type="ARBA" id="ARBA00009156"/>
    </source>
</evidence>
<dbReference type="SUPFAM" id="SSF53067">
    <property type="entry name" value="Actin-like ATPase domain"/>
    <property type="match status" value="2"/>
</dbReference>
<dbReference type="Gene3D" id="3.30.420.40">
    <property type="match status" value="2"/>
</dbReference>
<dbReference type="InterPro" id="IPR005999">
    <property type="entry name" value="Glycerol_kin"/>
</dbReference>
<feature type="binding site" evidence="7">
    <location>
        <position position="83"/>
    </location>
    <ligand>
        <name>glycerol</name>
        <dbReference type="ChEBI" id="CHEBI:17754"/>
    </ligand>
</feature>
<dbReference type="InterPro" id="IPR018485">
    <property type="entry name" value="FGGY_C"/>
</dbReference>
<comment type="function">
    <text evidence="7">Key enzyme in the regulation of glycerol uptake and metabolism. Catalyzes the phosphorylation of glycerol to yield sn-glycerol 3-phosphate.</text>
</comment>
<evidence type="ECO:0000256" key="6">
    <source>
        <dbReference type="ARBA" id="ARBA00022840"/>
    </source>
</evidence>
<keyword evidence="12" id="KW-1185">Reference proteome</keyword>
<feature type="binding site" evidence="7">
    <location>
        <position position="243"/>
    </location>
    <ligand>
        <name>sn-glycerol 3-phosphate</name>
        <dbReference type="ChEBI" id="CHEBI:57597"/>
    </ligand>
</feature>
<dbReference type="PROSITE" id="PS00445">
    <property type="entry name" value="FGGY_KINASES_2"/>
    <property type="match status" value="1"/>
</dbReference>
<feature type="binding site" evidence="7">
    <location>
        <position position="16"/>
    </location>
    <ligand>
        <name>ADP</name>
        <dbReference type="ChEBI" id="CHEBI:456216"/>
    </ligand>
</feature>
<evidence type="ECO:0000256" key="3">
    <source>
        <dbReference type="ARBA" id="ARBA00022741"/>
    </source>
</evidence>
<feature type="binding site" evidence="7">
    <location>
        <position position="312"/>
    </location>
    <ligand>
        <name>ATP</name>
        <dbReference type="ChEBI" id="CHEBI:30616"/>
    </ligand>
</feature>
<feature type="binding site" evidence="7">
    <location>
        <position position="134"/>
    </location>
    <ligand>
        <name>glycerol</name>
        <dbReference type="ChEBI" id="CHEBI:17754"/>
    </ligand>
</feature>
<feature type="binding site" evidence="7">
    <location>
        <position position="308"/>
    </location>
    <ligand>
        <name>ADP</name>
        <dbReference type="ChEBI" id="CHEBI:456216"/>
    </ligand>
</feature>
<feature type="binding site" evidence="7">
    <location>
        <position position="409"/>
    </location>
    <ligand>
        <name>ATP</name>
        <dbReference type="ChEBI" id="CHEBI:30616"/>
    </ligand>
</feature>
<evidence type="ECO:0000259" key="10">
    <source>
        <dbReference type="Pfam" id="PF02782"/>
    </source>
</evidence>
<evidence type="ECO:0000256" key="7">
    <source>
        <dbReference type="HAMAP-Rule" id="MF_00186"/>
    </source>
</evidence>
<proteinExistence type="inferred from homology"/>
<feature type="binding site" evidence="7">
    <location>
        <position position="14"/>
    </location>
    <ligand>
        <name>ATP</name>
        <dbReference type="ChEBI" id="CHEBI:30616"/>
    </ligand>
</feature>
<dbReference type="NCBIfam" id="TIGR01311">
    <property type="entry name" value="glycerol_kin"/>
    <property type="match status" value="1"/>
</dbReference>
<dbReference type="GO" id="GO:0004370">
    <property type="term" value="F:glycerol kinase activity"/>
    <property type="evidence" value="ECO:0007669"/>
    <property type="project" value="UniProtKB-EC"/>
</dbReference>
<dbReference type="InterPro" id="IPR043129">
    <property type="entry name" value="ATPase_NBD"/>
</dbReference>
<keyword evidence="6 7" id="KW-0067">ATP-binding</keyword>
<evidence type="ECO:0000313" key="12">
    <source>
        <dbReference type="Proteomes" id="UP001596472"/>
    </source>
</evidence>
<evidence type="ECO:0000259" key="9">
    <source>
        <dbReference type="Pfam" id="PF00370"/>
    </source>
</evidence>
<dbReference type="Proteomes" id="UP001596472">
    <property type="component" value="Unassembled WGS sequence"/>
</dbReference>
<evidence type="ECO:0000256" key="8">
    <source>
        <dbReference type="RuleBase" id="RU003733"/>
    </source>
</evidence>
<feature type="domain" description="Carbohydrate kinase FGGY C-terminal" evidence="10">
    <location>
        <begin position="260"/>
        <end position="448"/>
    </location>
</feature>
<feature type="binding site" evidence="7">
    <location>
        <position position="308"/>
    </location>
    <ligand>
        <name>ATP</name>
        <dbReference type="ChEBI" id="CHEBI:30616"/>
    </ligand>
</feature>
<feature type="domain" description="Carbohydrate kinase FGGY N-terminal" evidence="9">
    <location>
        <begin position="4"/>
        <end position="250"/>
    </location>
</feature>
<comment type="caution">
    <text evidence="11">The sequence shown here is derived from an EMBL/GenBank/DDBJ whole genome shotgun (WGS) entry which is preliminary data.</text>
</comment>
<dbReference type="Pfam" id="PF00370">
    <property type="entry name" value="FGGY_N"/>
    <property type="match status" value="1"/>
</dbReference>
<feature type="binding site" evidence="7">
    <location>
        <position position="12"/>
    </location>
    <ligand>
        <name>ADP</name>
        <dbReference type="ChEBI" id="CHEBI:456216"/>
    </ligand>
</feature>
<dbReference type="PANTHER" id="PTHR10196">
    <property type="entry name" value="SUGAR KINASE"/>
    <property type="match status" value="1"/>
</dbReference>
<dbReference type="EMBL" id="JBHTBS010000001">
    <property type="protein sequence ID" value="MFC7336255.1"/>
    <property type="molecule type" value="Genomic_DNA"/>
</dbReference>
<dbReference type="EC" id="2.7.1.30" evidence="7"/>
<comment type="caution">
    <text evidence="7">Lacks conserved residue(s) required for the propagation of feature annotation.</text>
</comment>
<sequence>MNRYILSLDQGTTSSRAILFNEAGEISGVAQQEFRQIFPRPGWVEHDAEEIWKTQSEVANEVMRETASTADDIAAIGITNQRETTVVWDRATGKPIYNAIVWQDRRTAERIDKLKGGETEKLITGRTGLVPDAYFAGSKLEWILDHVDGARERAERGELAFGTIDCWLTYKLTEGAVHVTDASNAARTMLYNIETRAWDEQLLEVFRVPVSMLPEVKSSSEVYGEVAADMTCRGVPIAGMAGDQNAALFGQLCHEPGNVKNTYGTGCFMLMNCGDKPKASSHRLLSTIGWEIDGKTSYALEGSVFIGGAVVQWLRDGLGIISKSSEIRELSESVDDAGGVIFVPAFAGLGAPHWDQYARGTMFGITRGTTAGHIARAAVESMAFQSADLLDAMVADADAPIPEMRVDGGATCDDLLLQFQADVLRIPVIRPKMVETTALGAAYLAGLATGFWKSSQDLEVNWQVDRVFEPAMDADQVAEKRDDWNKAVRRSLGWLSEEKKGK</sequence>
<comment type="catalytic activity">
    <reaction evidence="7">
        <text>glycerol + ATP = sn-glycerol 3-phosphate + ADP + H(+)</text>
        <dbReference type="Rhea" id="RHEA:21644"/>
        <dbReference type="ChEBI" id="CHEBI:15378"/>
        <dbReference type="ChEBI" id="CHEBI:17754"/>
        <dbReference type="ChEBI" id="CHEBI:30616"/>
        <dbReference type="ChEBI" id="CHEBI:57597"/>
        <dbReference type="ChEBI" id="CHEBI:456216"/>
        <dbReference type="EC" id="2.7.1.30"/>
    </reaction>
</comment>
<dbReference type="PANTHER" id="PTHR10196:SF69">
    <property type="entry name" value="GLYCEROL KINASE"/>
    <property type="match status" value="1"/>
</dbReference>
<dbReference type="CDD" id="cd07786">
    <property type="entry name" value="FGGY_EcGK_like"/>
    <property type="match status" value="1"/>
</dbReference>
<protein>
    <recommendedName>
        <fullName evidence="7">Glycerol kinase</fullName>
        <ecNumber evidence="7">2.7.1.30</ecNumber>
    </recommendedName>
    <alternativeName>
        <fullName evidence="7">ATP:glycerol 3-phosphotransferase</fullName>
    </alternativeName>
    <alternativeName>
        <fullName evidence="7">Glycerokinase</fullName>
        <shortName evidence="7">GK</shortName>
    </alternativeName>
</protein>
<feature type="binding site" evidence="7">
    <location>
        <position position="243"/>
    </location>
    <ligand>
        <name>glycerol</name>
        <dbReference type="ChEBI" id="CHEBI:17754"/>
    </ligand>
</feature>
<evidence type="ECO:0000313" key="11">
    <source>
        <dbReference type="EMBL" id="MFC7336255.1"/>
    </source>
</evidence>
<feature type="binding site" evidence="7">
    <location>
        <position position="265"/>
    </location>
    <ligand>
        <name>ADP</name>
        <dbReference type="ChEBI" id="CHEBI:456216"/>
    </ligand>
</feature>
<feature type="binding site" evidence="7">
    <location>
        <position position="82"/>
    </location>
    <ligand>
        <name>glycerol</name>
        <dbReference type="ChEBI" id="CHEBI:17754"/>
    </ligand>
</feature>
<feature type="binding site" evidence="7">
    <location>
        <position position="265"/>
    </location>
    <ligand>
        <name>ATP</name>
        <dbReference type="ChEBI" id="CHEBI:30616"/>
    </ligand>
</feature>
<comment type="activity regulation">
    <text evidence="7">Inhibited by fructose 1,6-bisphosphate (FBP).</text>
</comment>
<dbReference type="InterPro" id="IPR018483">
    <property type="entry name" value="Carb_kinase_FGGY_CS"/>
</dbReference>
<organism evidence="11 12">
    <name type="scientific">Haloferula chungangensis</name>
    <dbReference type="NCBI Taxonomy" id="1048331"/>
    <lineage>
        <taxon>Bacteria</taxon>
        <taxon>Pseudomonadati</taxon>
        <taxon>Verrucomicrobiota</taxon>
        <taxon>Verrucomicrobiia</taxon>
        <taxon>Verrucomicrobiales</taxon>
        <taxon>Verrucomicrobiaceae</taxon>
        <taxon>Haloferula</taxon>
    </lineage>
</organism>
<dbReference type="RefSeq" id="WP_379709186.1">
    <property type="nucleotide sequence ID" value="NZ_JBHTBS010000001.1"/>
</dbReference>
<feature type="binding site" evidence="7">
    <location>
        <position position="83"/>
    </location>
    <ligand>
        <name>sn-glycerol 3-phosphate</name>
        <dbReference type="ChEBI" id="CHEBI:57597"/>
    </ligand>
</feature>